<gene>
    <name evidence="3" type="ORF">PMF13cell1_04444</name>
</gene>
<protein>
    <recommendedName>
        <fullName evidence="2">HTH cro/C1-type domain-containing protein</fullName>
    </recommendedName>
</protein>
<dbReference type="InterPro" id="IPR001387">
    <property type="entry name" value="Cro/C1-type_HTH"/>
</dbReference>
<accession>A0A4P6M3Z1</accession>
<sequence length="82" mass="9281">MSENINTQLMELGLNIAYYRKLKGMTQAQLAQEVGISRTHISNIEAPKMATQISVETLLKVADVLDIKTWKLFAFRSDINIL</sequence>
<dbReference type="InterPro" id="IPR010982">
    <property type="entry name" value="Lambda_DNA-bd_dom_sf"/>
</dbReference>
<dbReference type="PANTHER" id="PTHR46797:SF1">
    <property type="entry name" value="METHYLPHOSPHONATE SYNTHASE"/>
    <property type="match status" value="1"/>
</dbReference>
<feature type="domain" description="HTH cro/C1-type" evidence="2">
    <location>
        <begin position="16"/>
        <end position="73"/>
    </location>
</feature>
<dbReference type="Gene3D" id="1.10.260.40">
    <property type="entry name" value="lambda repressor-like DNA-binding domains"/>
    <property type="match status" value="1"/>
</dbReference>
<dbReference type="KEGG" id="bpro:PMF13cell1_04444"/>
<dbReference type="PROSITE" id="PS50943">
    <property type="entry name" value="HTH_CROC1"/>
    <property type="match status" value="1"/>
</dbReference>
<evidence type="ECO:0000259" key="2">
    <source>
        <dbReference type="PROSITE" id="PS50943"/>
    </source>
</evidence>
<dbReference type="EMBL" id="CP035945">
    <property type="protein sequence ID" value="QBE98875.1"/>
    <property type="molecule type" value="Genomic_DNA"/>
</dbReference>
<dbReference type="Pfam" id="PF01381">
    <property type="entry name" value="HTH_3"/>
    <property type="match status" value="1"/>
</dbReference>
<organism evidence="3 4">
    <name type="scientific">Blautia producta</name>
    <dbReference type="NCBI Taxonomy" id="33035"/>
    <lineage>
        <taxon>Bacteria</taxon>
        <taxon>Bacillati</taxon>
        <taxon>Bacillota</taxon>
        <taxon>Clostridia</taxon>
        <taxon>Lachnospirales</taxon>
        <taxon>Lachnospiraceae</taxon>
        <taxon>Blautia</taxon>
    </lineage>
</organism>
<dbReference type="PANTHER" id="PTHR46797">
    <property type="entry name" value="HTH-TYPE TRANSCRIPTIONAL REGULATOR"/>
    <property type="match status" value="1"/>
</dbReference>
<evidence type="ECO:0000313" key="4">
    <source>
        <dbReference type="Proteomes" id="UP000289794"/>
    </source>
</evidence>
<dbReference type="SUPFAM" id="SSF47413">
    <property type="entry name" value="lambda repressor-like DNA-binding domains"/>
    <property type="match status" value="1"/>
</dbReference>
<dbReference type="CDD" id="cd00093">
    <property type="entry name" value="HTH_XRE"/>
    <property type="match status" value="1"/>
</dbReference>
<proteinExistence type="predicted"/>
<reference evidence="3 4" key="1">
    <citation type="submission" date="2019-01" db="EMBL/GenBank/DDBJ databases">
        <title>PMF-metabolizing Aryl O-demethylase.</title>
        <authorList>
            <person name="Kim M."/>
        </authorList>
    </citation>
    <scope>NUCLEOTIDE SEQUENCE [LARGE SCALE GENOMIC DNA]</scope>
    <source>
        <strain evidence="3 4">PMF1</strain>
    </source>
</reference>
<dbReference type="InterPro" id="IPR050807">
    <property type="entry name" value="TransReg_Diox_bact_type"/>
</dbReference>
<dbReference type="RefSeq" id="WP_130182145.1">
    <property type="nucleotide sequence ID" value="NZ_CP035945.1"/>
</dbReference>
<evidence type="ECO:0000256" key="1">
    <source>
        <dbReference type="ARBA" id="ARBA00023125"/>
    </source>
</evidence>
<dbReference type="Proteomes" id="UP000289794">
    <property type="component" value="Chromosome"/>
</dbReference>
<name>A0A4P6M3Z1_9FIRM</name>
<dbReference type="GO" id="GO:0003677">
    <property type="term" value="F:DNA binding"/>
    <property type="evidence" value="ECO:0007669"/>
    <property type="project" value="UniProtKB-KW"/>
</dbReference>
<dbReference type="GO" id="GO:0003700">
    <property type="term" value="F:DNA-binding transcription factor activity"/>
    <property type="evidence" value="ECO:0007669"/>
    <property type="project" value="TreeGrafter"/>
</dbReference>
<dbReference type="GO" id="GO:0005829">
    <property type="term" value="C:cytosol"/>
    <property type="evidence" value="ECO:0007669"/>
    <property type="project" value="TreeGrafter"/>
</dbReference>
<evidence type="ECO:0000313" key="3">
    <source>
        <dbReference type="EMBL" id="QBE98875.1"/>
    </source>
</evidence>
<dbReference type="SMART" id="SM00530">
    <property type="entry name" value="HTH_XRE"/>
    <property type="match status" value="1"/>
</dbReference>
<keyword evidence="1" id="KW-0238">DNA-binding</keyword>
<dbReference type="AlphaFoldDB" id="A0A4P6M3Z1"/>